<feature type="domain" description="Zn(2)-C6 fungal-type" evidence="3">
    <location>
        <begin position="17"/>
        <end position="47"/>
    </location>
</feature>
<dbReference type="PROSITE" id="PS50048">
    <property type="entry name" value="ZN2_CY6_FUNGAL_2"/>
    <property type="match status" value="1"/>
</dbReference>
<name>A0A0B7K4V2_BIOOC</name>
<evidence type="ECO:0000313" key="4">
    <source>
        <dbReference type="EMBL" id="CEO52348.1"/>
    </source>
</evidence>
<protein>
    <recommendedName>
        <fullName evidence="3">Zn(2)-C6 fungal-type domain-containing protein</fullName>
    </recommendedName>
</protein>
<dbReference type="InterPro" id="IPR001138">
    <property type="entry name" value="Zn2Cys6_DnaBD"/>
</dbReference>
<dbReference type="SUPFAM" id="SSF57701">
    <property type="entry name" value="Zn2/Cys6 DNA-binding domain"/>
    <property type="match status" value="1"/>
</dbReference>
<dbReference type="GO" id="GO:0000981">
    <property type="term" value="F:DNA-binding transcription factor activity, RNA polymerase II-specific"/>
    <property type="evidence" value="ECO:0007669"/>
    <property type="project" value="InterPro"/>
</dbReference>
<dbReference type="PROSITE" id="PS00463">
    <property type="entry name" value="ZN2_CY6_FUNGAL_1"/>
    <property type="match status" value="1"/>
</dbReference>
<organism evidence="4">
    <name type="scientific">Bionectria ochroleuca</name>
    <name type="common">Gliocladium roseum</name>
    <dbReference type="NCBI Taxonomy" id="29856"/>
    <lineage>
        <taxon>Eukaryota</taxon>
        <taxon>Fungi</taxon>
        <taxon>Dikarya</taxon>
        <taxon>Ascomycota</taxon>
        <taxon>Pezizomycotina</taxon>
        <taxon>Sordariomycetes</taxon>
        <taxon>Hypocreomycetidae</taxon>
        <taxon>Hypocreales</taxon>
        <taxon>Bionectriaceae</taxon>
        <taxon>Clonostachys</taxon>
    </lineage>
</organism>
<sequence>MEKSARKKRLAPRSRSGCLPCRMHHRKCDEQRPVCGLCHKHQRDCEYGLRVSWGGRPFHKSSFGQYLSSQSTLIGRIGSTRAGGQPDTRDKAQFVYGLIQPNKPPKSATETREALGIQQQIPMPLTTARPSFLPDLPPPYRALFDYFTRVAEFFSCDESVKADFHATFLPIATTTSHVMAAMLNLAAVHRANSDGSQDAKQMAHLQLTAVRQLREKLENPSGSPTEAILSTILLLCYSEIVAGGGSSQSWRLHLEGVASALRRELQSWNMRSSGPTRAFLAKCFVSLVALANGSGYPPSEDVSQLAMKLAQSNNERGTIDEFTAYSTDLVQILIELGTLLRTRNVGFEDLETGPMPMRAMNLAQRLHRMLDQGTGNLRDGASRQLSSVRRKEFIRVDEAYHQALLVHIHQRLRGLPASSNEIQAIVRRLLNLVSSVELREGPCPGIVLLFPLFSAGVGAVHSEDRQRIRNLLTGMMGKFGLGNVQQSLKLLDTLWSHRDTHGESEMNVTWEGFIEYRREHGSYLILIQWLIKYYIVIHI</sequence>
<dbReference type="Pfam" id="PF11951">
    <property type="entry name" value="Fungal_trans_2"/>
    <property type="match status" value="1"/>
</dbReference>
<dbReference type="SMART" id="SM00066">
    <property type="entry name" value="GAL4"/>
    <property type="match status" value="1"/>
</dbReference>
<dbReference type="PANTHER" id="PTHR37534">
    <property type="entry name" value="TRANSCRIPTIONAL ACTIVATOR PROTEIN UGA3"/>
    <property type="match status" value="1"/>
</dbReference>
<evidence type="ECO:0000256" key="1">
    <source>
        <dbReference type="ARBA" id="ARBA00004123"/>
    </source>
</evidence>
<dbReference type="GO" id="GO:0008270">
    <property type="term" value="F:zinc ion binding"/>
    <property type="evidence" value="ECO:0007669"/>
    <property type="project" value="InterPro"/>
</dbReference>
<reference evidence="4" key="1">
    <citation type="submission" date="2015-01" db="EMBL/GenBank/DDBJ databases">
        <authorList>
            <person name="Durling Mikael"/>
        </authorList>
    </citation>
    <scope>NUCLEOTIDE SEQUENCE</scope>
</reference>
<dbReference type="InterPro" id="IPR036864">
    <property type="entry name" value="Zn2-C6_fun-type_DNA-bd_sf"/>
</dbReference>
<dbReference type="CDD" id="cd00067">
    <property type="entry name" value="GAL4"/>
    <property type="match status" value="1"/>
</dbReference>
<keyword evidence="2" id="KW-0539">Nucleus</keyword>
<proteinExistence type="predicted"/>
<accession>A0A0B7K4V2</accession>
<gene>
    <name evidence="4" type="ORF">BN869_000008406_1</name>
</gene>
<dbReference type="AlphaFoldDB" id="A0A0B7K4V2"/>
<dbReference type="GO" id="GO:0005634">
    <property type="term" value="C:nucleus"/>
    <property type="evidence" value="ECO:0007669"/>
    <property type="project" value="UniProtKB-SubCell"/>
</dbReference>
<dbReference type="GO" id="GO:0045944">
    <property type="term" value="P:positive regulation of transcription by RNA polymerase II"/>
    <property type="evidence" value="ECO:0007669"/>
    <property type="project" value="TreeGrafter"/>
</dbReference>
<dbReference type="GO" id="GO:0000976">
    <property type="term" value="F:transcription cis-regulatory region binding"/>
    <property type="evidence" value="ECO:0007669"/>
    <property type="project" value="TreeGrafter"/>
</dbReference>
<dbReference type="Gene3D" id="4.10.240.10">
    <property type="entry name" value="Zn(2)-C6 fungal-type DNA-binding domain"/>
    <property type="match status" value="1"/>
</dbReference>
<evidence type="ECO:0000256" key="2">
    <source>
        <dbReference type="ARBA" id="ARBA00023242"/>
    </source>
</evidence>
<dbReference type="Pfam" id="PF00172">
    <property type="entry name" value="Zn_clus"/>
    <property type="match status" value="1"/>
</dbReference>
<dbReference type="EMBL" id="CDPU01000028">
    <property type="protein sequence ID" value="CEO52348.1"/>
    <property type="molecule type" value="Genomic_DNA"/>
</dbReference>
<comment type="subcellular location">
    <subcellularLocation>
        <location evidence="1">Nucleus</location>
    </subcellularLocation>
</comment>
<evidence type="ECO:0000259" key="3">
    <source>
        <dbReference type="PROSITE" id="PS50048"/>
    </source>
</evidence>
<dbReference type="PANTHER" id="PTHR37534:SF7">
    <property type="entry name" value="TRANSCRIPTIONAL ACTIVATOR PROTEIN UGA3"/>
    <property type="match status" value="1"/>
</dbReference>
<dbReference type="InterPro" id="IPR021858">
    <property type="entry name" value="Fun_TF"/>
</dbReference>